<dbReference type="AlphaFoldDB" id="A0A8H7H818"/>
<protein>
    <submittedName>
        <fullName evidence="1">Uncharacterized protein</fullName>
    </submittedName>
</protein>
<evidence type="ECO:0000313" key="1">
    <source>
        <dbReference type="EMBL" id="KAF8677614.1"/>
    </source>
</evidence>
<accession>A0A8H7H818</accession>
<organism evidence="1 2">
    <name type="scientific">Rhizoctonia solani</name>
    <dbReference type="NCBI Taxonomy" id="456999"/>
    <lineage>
        <taxon>Eukaryota</taxon>
        <taxon>Fungi</taxon>
        <taxon>Dikarya</taxon>
        <taxon>Basidiomycota</taxon>
        <taxon>Agaricomycotina</taxon>
        <taxon>Agaricomycetes</taxon>
        <taxon>Cantharellales</taxon>
        <taxon>Ceratobasidiaceae</taxon>
        <taxon>Rhizoctonia</taxon>
    </lineage>
</organism>
<dbReference type="Proteomes" id="UP000650582">
    <property type="component" value="Unassembled WGS sequence"/>
</dbReference>
<comment type="caution">
    <text evidence="1">The sequence shown here is derived from an EMBL/GenBank/DDBJ whole genome shotgun (WGS) entry which is preliminary data.</text>
</comment>
<sequence>MPLLLPYNGCFRNDHNNLAIVFICRTRTGLREHDGIFNAIWKITWASAAPPLILLTVSIINGYIIQSGSQPLNVIVGGINAKFCNLSLMVNLLGQDFIRRRFERDRSPELPTIQTSEIDRISDPAFAIPMPNLGTENTLGMIADPAGYIRSHDSTLGIEHGEDSDVS</sequence>
<name>A0A8H7H818_9AGAM</name>
<proteinExistence type="predicted"/>
<evidence type="ECO:0000313" key="2">
    <source>
        <dbReference type="Proteomes" id="UP000650582"/>
    </source>
</evidence>
<dbReference type="EMBL" id="JACYCC010000040">
    <property type="protein sequence ID" value="KAF8677614.1"/>
    <property type="molecule type" value="Genomic_DNA"/>
</dbReference>
<reference evidence="1" key="1">
    <citation type="submission" date="2020-09" db="EMBL/GenBank/DDBJ databases">
        <title>Comparative genome analyses of four rice-infecting Rhizoctonia solani isolates reveal extensive enrichment of homogalacturonan modification genes.</title>
        <authorList>
            <person name="Lee D.-Y."/>
            <person name="Jeon J."/>
            <person name="Kim K.-T."/>
            <person name="Cheong K."/>
            <person name="Song H."/>
            <person name="Choi G."/>
            <person name="Ko J."/>
            <person name="Opiyo S.O."/>
            <person name="Zuo S."/>
            <person name="Madhav S."/>
            <person name="Lee Y.-H."/>
            <person name="Wang G.-L."/>
        </authorList>
    </citation>
    <scope>NUCLEOTIDE SEQUENCE</scope>
    <source>
        <strain evidence="1">AG1-IA YN-7</strain>
    </source>
</reference>
<gene>
    <name evidence="1" type="ORF">RHS04_06112</name>
</gene>